<dbReference type="Proteomes" id="UP000004641">
    <property type="component" value="Unassembled WGS sequence"/>
</dbReference>
<organism evidence="1 2">
    <name type="scientific">Escherichia coli O157:H7 (strain EC869)</name>
    <dbReference type="NCBI Taxonomy" id="478008"/>
    <lineage>
        <taxon>Bacteria</taxon>
        <taxon>Pseudomonadati</taxon>
        <taxon>Pseudomonadota</taxon>
        <taxon>Gammaproteobacteria</taxon>
        <taxon>Enterobacterales</taxon>
        <taxon>Enterobacteriaceae</taxon>
        <taxon>Escherichia</taxon>
    </lineage>
</organism>
<name>A0A0H3PSJ1_ECO5C</name>
<proteinExistence type="predicted"/>
<comment type="caution">
    <text evidence="1">The sequence shown here is derived from an EMBL/GenBank/DDBJ whole genome shotgun (WGS) entry which is preliminary data.</text>
</comment>
<gene>
    <name evidence="1" type="ORF">ECH7EC869_3130</name>
</gene>
<reference evidence="1 2" key="1">
    <citation type="journal article" date="2011" name="Appl. Environ. Microbiol.">
        <title>Genome signatures of Escherichia coli O157:H7 isolates from the bovine host reservoir.</title>
        <authorList>
            <person name="Eppinger M."/>
            <person name="Mammel M.K."/>
            <person name="Leclerc J.E."/>
            <person name="Ravel J."/>
            <person name="Cebula T.A."/>
        </authorList>
    </citation>
    <scope>NUCLEOTIDE SEQUENCE [LARGE SCALE GENOMIC DNA]</scope>
    <source>
        <strain evidence="1 2">EC869</strain>
    </source>
</reference>
<evidence type="ECO:0000313" key="1">
    <source>
        <dbReference type="EMBL" id="EDU91062.1"/>
    </source>
</evidence>
<dbReference type="BioCyc" id="ECOL478008-HMP:G76-484777-MONOMER"/>
<protein>
    <submittedName>
        <fullName evidence="1">Uncharacterized protein</fullName>
    </submittedName>
</protein>
<evidence type="ECO:0000313" key="2">
    <source>
        <dbReference type="Proteomes" id="UP000004641"/>
    </source>
</evidence>
<accession>A0A0H3PSJ1</accession>
<dbReference type="EMBL" id="ABHU01000008">
    <property type="protein sequence ID" value="EDU91062.1"/>
    <property type="molecule type" value="Genomic_DNA"/>
</dbReference>
<dbReference type="AlphaFoldDB" id="A0A0H3PSJ1"/>
<sequence>MKHRKKLLFNAMIKGVKKNNNLHETHPDGSIVNSPITGIPPAFYGCFH</sequence>